<comment type="caution">
    <text evidence="2">The sequence shown here is derived from an EMBL/GenBank/DDBJ whole genome shotgun (WGS) entry which is preliminary data.</text>
</comment>
<evidence type="ECO:0000313" key="2">
    <source>
        <dbReference type="EMBL" id="RVW83424.1"/>
    </source>
</evidence>
<dbReference type="Proteomes" id="UP000288805">
    <property type="component" value="Unassembled WGS sequence"/>
</dbReference>
<evidence type="ECO:0000313" key="3">
    <source>
        <dbReference type="Proteomes" id="UP000288805"/>
    </source>
</evidence>
<feature type="region of interest" description="Disordered" evidence="1">
    <location>
        <begin position="116"/>
        <end position="143"/>
    </location>
</feature>
<feature type="region of interest" description="Disordered" evidence="1">
    <location>
        <begin position="1"/>
        <end position="46"/>
    </location>
</feature>
<dbReference type="EMBL" id="QGNW01000229">
    <property type="protein sequence ID" value="RVW83424.1"/>
    <property type="molecule type" value="Genomic_DNA"/>
</dbReference>
<dbReference type="PANTHER" id="PTHR48475">
    <property type="entry name" value="RIBONUCLEASE H"/>
    <property type="match status" value="1"/>
</dbReference>
<evidence type="ECO:0000256" key="1">
    <source>
        <dbReference type="SAM" id="MobiDB-lite"/>
    </source>
</evidence>
<feature type="compositionally biased region" description="Low complexity" evidence="1">
    <location>
        <begin position="37"/>
        <end position="46"/>
    </location>
</feature>
<accession>A0A438HG48</accession>
<dbReference type="PANTHER" id="PTHR48475:SF1">
    <property type="entry name" value="RNASE H TYPE-1 DOMAIN-CONTAINING PROTEIN"/>
    <property type="match status" value="1"/>
</dbReference>
<gene>
    <name evidence="2" type="ORF">CK203_038880</name>
</gene>
<dbReference type="AlphaFoldDB" id="A0A438HG48"/>
<sequence>MGKQRPQTRPNNCLKKEARASQRKVGGGATRRPVAYRTTPGRPTGNTPFALAYGMDAIIPTEIGLPTIRTEAGRQDDANVELGRNLDWADEVRETASIRMADYQQRASLTIIAKQGPEASKMREDSSKNYKKKSSHWEGLPRSFSSSAGGIEGTSRLIPCFFIQPMVAKEVHFVSCFWQSASSSSFPQQTQPPTLLFALINATANPLSAFSRLTHLSGVASLLPSAGPSRPPPHAGGGL</sequence>
<name>A0A438HG48_VITVI</name>
<reference evidence="2 3" key="1">
    <citation type="journal article" date="2018" name="PLoS Genet.">
        <title>Population sequencing reveals clonal diversity and ancestral inbreeding in the grapevine cultivar Chardonnay.</title>
        <authorList>
            <person name="Roach M.J."/>
            <person name="Johnson D.L."/>
            <person name="Bohlmann J."/>
            <person name="van Vuuren H.J."/>
            <person name="Jones S.J."/>
            <person name="Pretorius I.S."/>
            <person name="Schmidt S.A."/>
            <person name="Borneman A.R."/>
        </authorList>
    </citation>
    <scope>NUCLEOTIDE SEQUENCE [LARGE SCALE GENOMIC DNA]</scope>
    <source>
        <strain evidence="3">cv. Chardonnay</strain>
        <tissue evidence="2">Leaf</tissue>
    </source>
</reference>
<protein>
    <submittedName>
        <fullName evidence="2">Uncharacterized protein</fullName>
    </submittedName>
</protein>
<organism evidence="2 3">
    <name type="scientific">Vitis vinifera</name>
    <name type="common">Grape</name>
    <dbReference type="NCBI Taxonomy" id="29760"/>
    <lineage>
        <taxon>Eukaryota</taxon>
        <taxon>Viridiplantae</taxon>
        <taxon>Streptophyta</taxon>
        <taxon>Embryophyta</taxon>
        <taxon>Tracheophyta</taxon>
        <taxon>Spermatophyta</taxon>
        <taxon>Magnoliopsida</taxon>
        <taxon>eudicotyledons</taxon>
        <taxon>Gunneridae</taxon>
        <taxon>Pentapetalae</taxon>
        <taxon>rosids</taxon>
        <taxon>Vitales</taxon>
        <taxon>Vitaceae</taxon>
        <taxon>Viteae</taxon>
        <taxon>Vitis</taxon>
    </lineage>
</organism>
<proteinExistence type="predicted"/>
<feature type="compositionally biased region" description="Polar residues" evidence="1">
    <location>
        <begin position="1"/>
        <end position="11"/>
    </location>
</feature>